<dbReference type="Gene3D" id="3.10.50.40">
    <property type="match status" value="1"/>
</dbReference>
<dbReference type="PANTHER" id="PTHR47245">
    <property type="entry name" value="PEPTIDYLPROLYL ISOMERASE"/>
    <property type="match status" value="1"/>
</dbReference>
<evidence type="ECO:0000313" key="7">
    <source>
        <dbReference type="EMBL" id="NNF08324.1"/>
    </source>
</evidence>
<dbReference type="AlphaFoldDB" id="A0A7Y2EAM9"/>
<dbReference type="Pfam" id="PF13145">
    <property type="entry name" value="Rotamase_2"/>
    <property type="match status" value="1"/>
</dbReference>
<keyword evidence="5 7" id="KW-0413">Isomerase</keyword>
<gene>
    <name evidence="7" type="ORF">HKN21_16295</name>
</gene>
<accession>A0A7Y2EAM9</accession>
<comment type="caution">
    <text evidence="7">The sequence shown here is derived from an EMBL/GenBank/DDBJ whole genome shotgun (WGS) entry which is preliminary data.</text>
</comment>
<evidence type="ECO:0000256" key="4">
    <source>
        <dbReference type="ARBA" id="ARBA00023110"/>
    </source>
</evidence>
<dbReference type="InterPro" id="IPR000297">
    <property type="entry name" value="PPIase_PpiC"/>
</dbReference>
<evidence type="ECO:0000256" key="3">
    <source>
        <dbReference type="ARBA" id="ARBA00022729"/>
    </source>
</evidence>
<name>A0A7Y2EAM9_UNCEI</name>
<proteinExistence type="predicted"/>
<dbReference type="SUPFAM" id="SSF54534">
    <property type="entry name" value="FKBP-like"/>
    <property type="match status" value="1"/>
</dbReference>
<dbReference type="EC" id="5.2.1.8" evidence="2"/>
<evidence type="ECO:0000256" key="1">
    <source>
        <dbReference type="ARBA" id="ARBA00000971"/>
    </source>
</evidence>
<comment type="catalytic activity">
    <reaction evidence="1">
        <text>[protein]-peptidylproline (omega=180) = [protein]-peptidylproline (omega=0)</text>
        <dbReference type="Rhea" id="RHEA:16237"/>
        <dbReference type="Rhea" id="RHEA-COMP:10747"/>
        <dbReference type="Rhea" id="RHEA-COMP:10748"/>
        <dbReference type="ChEBI" id="CHEBI:83833"/>
        <dbReference type="ChEBI" id="CHEBI:83834"/>
        <dbReference type="EC" id="5.2.1.8"/>
    </reaction>
</comment>
<protein>
    <recommendedName>
        <fullName evidence="2">peptidylprolyl isomerase</fullName>
        <ecNumber evidence="2">5.2.1.8</ecNumber>
    </recommendedName>
</protein>
<organism evidence="7 8">
    <name type="scientific">Eiseniibacteriota bacterium</name>
    <dbReference type="NCBI Taxonomy" id="2212470"/>
    <lineage>
        <taxon>Bacteria</taxon>
        <taxon>Candidatus Eiseniibacteriota</taxon>
    </lineage>
</organism>
<sequence>EVDAVKDAGVPDFDAVKARVRQDYIRDQQFASAKAQADRIYQAAKGGATLDAAATAEGLTATQAPEFTRRLGIPGLGRDAELIAAAFTQPVNTVAGPIRGTRGWVVMHIDSRTPADESQLEAQRPSIQANLLSVKQSQLYNSWMDNLRREAKVEDFRAF</sequence>
<evidence type="ECO:0000313" key="8">
    <source>
        <dbReference type="Proteomes" id="UP000547674"/>
    </source>
</evidence>
<dbReference type="PANTHER" id="PTHR47245:SF1">
    <property type="entry name" value="FOLDASE PROTEIN PRSA"/>
    <property type="match status" value="1"/>
</dbReference>
<keyword evidence="4" id="KW-0697">Rotamase</keyword>
<evidence type="ECO:0000259" key="6">
    <source>
        <dbReference type="Pfam" id="PF13145"/>
    </source>
</evidence>
<keyword evidence="3" id="KW-0732">Signal</keyword>
<dbReference type="Proteomes" id="UP000547674">
    <property type="component" value="Unassembled WGS sequence"/>
</dbReference>
<dbReference type="InterPro" id="IPR046357">
    <property type="entry name" value="PPIase_dom_sf"/>
</dbReference>
<reference evidence="7 8" key="1">
    <citation type="submission" date="2020-03" db="EMBL/GenBank/DDBJ databases">
        <title>Metabolic flexibility allows generalist bacteria to become dominant in a frequently disturbed ecosystem.</title>
        <authorList>
            <person name="Chen Y.-J."/>
            <person name="Leung P.M."/>
            <person name="Bay S.K."/>
            <person name="Hugenholtz P."/>
            <person name="Kessler A.J."/>
            <person name="Shelley G."/>
            <person name="Waite D.W."/>
            <person name="Cook P.L."/>
            <person name="Greening C."/>
        </authorList>
    </citation>
    <scope>NUCLEOTIDE SEQUENCE [LARGE SCALE GENOMIC DNA]</scope>
    <source>
        <strain evidence="7">SS_bin_28</strain>
    </source>
</reference>
<dbReference type="EMBL" id="JABDJR010000654">
    <property type="protein sequence ID" value="NNF08324.1"/>
    <property type="molecule type" value="Genomic_DNA"/>
</dbReference>
<dbReference type="InterPro" id="IPR050245">
    <property type="entry name" value="PrsA_foldase"/>
</dbReference>
<dbReference type="GO" id="GO:0003755">
    <property type="term" value="F:peptidyl-prolyl cis-trans isomerase activity"/>
    <property type="evidence" value="ECO:0007669"/>
    <property type="project" value="UniProtKB-KW"/>
</dbReference>
<evidence type="ECO:0000256" key="5">
    <source>
        <dbReference type="ARBA" id="ARBA00023235"/>
    </source>
</evidence>
<feature type="domain" description="PpiC" evidence="6">
    <location>
        <begin position="13"/>
        <end position="122"/>
    </location>
</feature>
<feature type="non-terminal residue" evidence="7">
    <location>
        <position position="1"/>
    </location>
</feature>
<evidence type="ECO:0000256" key="2">
    <source>
        <dbReference type="ARBA" id="ARBA00013194"/>
    </source>
</evidence>